<feature type="transmembrane region" description="Helical" evidence="1">
    <location>
        <begin position="249"/>
        <end position="267"/>
    </location>
</feature>
<feature type="transmembrane region" description="Helical" evidence="1">
    <location>
        <begin position="12"/>
        <end position="35"/>
    </location>
</feature>
<dbReference type="GO" id="GO:0016020">
    <property type="term" value="C:membrane"/>
    <property type="evidence" value="ECO:0007669"/>
    <property type="project" value="TreeGrafter"/>
</dbReference>
<dbReference type="AlphaFoldDB" id="A0A8E6B201"/>
<proteinExistence type="predicted"/>
<dbReference type="InterPro" id="IPR050879">
    <property type="entry name" value="Acyltransferase_3"/>
</dbReference>
<dbReference type="PANTHER" id="PTHR23028">
    <property type="entry name" value="ACETYLTRANSFERASE"/>
    <property type="match status" value="1"/>
</dbReference>
<organism evidence="3 4">
    <name type="scientific">Telmatocola sphagniphila</name>
    <dbReference type="NCBI Taxonomy" id="1123043"/>
    <lineage>
        <taxon>Bacteria</taxon>
        <taxon>Pseudomonadati</taxon>
        <taxon>Planctomycetota</taxon>
        <taxon>Planctomycetia</taxon>
        <taxon>Gemmatales</taxon>
        <taxon>Gemmataceae</taxon>
    </lineage>
</organism>
<sequence>MESKNTAKDRIWFAQLLRGLACLVVVYSHLAWGYWLEHENLKLANLVVPLDPLPEMPPHIDFHMRHSINHMTPGGLGVSTFFLISGFVIPISLEKYRTRGFLLARWFRIFPVFWTTLSINCLALYWYWSVNGNGFPYNLSTILANAGLVAPQLQLRWVDSVSWTLALEVQFYILCAAMYSLGLFRTWKGVLSTAGVLSLLSFSIGSYYNSAFILGNVQYWPLCILGNDLCYLIYMLVGTCFYRFYKQEWSLRTSVLMTLAILGLWYLPTSNHLMQAQHFPATRRTYIASYFCFGFFYLFRGYIPYVRPLNFLANISYPLYLVHPVIGYMILTTALRQGLTAYPAIAIAFISTFLLAVAIHYLVEERFNQLGKRLAERLRPRPTNSKISETETHVVFCQGTIQTPEEKQPLRMS</sequence>
<feature type="domain" description="Acyltransferase 3" evidence="2">
    <location>
        <begin position="15"/>
        <end position="360"/>
    </location>
</feature>
<evidence type="ECO:0000313" key="4">
    <source>
        <dbReference type="Proteomes" id="UP000676194"/>
    </source>
</evidence>
<keyword evidence="3" id="KW-0012">Acyltransferase</keyword>
<keyword evidence="1" id="KW-0812">Transmembrane</keyword>
<evidence type="ECO:0000313" key="3">
    <source>
        <dbReference type="EMBL" id="QVL29909.1"/>
    </source>
</evidence>
<keyword evidence="1" id="KW-1133">Transmembrane helix</keyword>
<gene>
    <name evidence="3" type="ORF">KIH39_13620</name>
</gene>
<keyword evidence="3" id="KW-0808">Transferase</keyword>
<dbReference type="EMBL" id="CP074694">
    <property type="protein sequence ID" value="QVL29909.1"/>
    <property type="molecule type" value="Genomic_DNA"/>
</dbReference>
<feature type="transmembrane region" description="Helical" evidence="1">
    <location>
        <begin position="341"/>
        <end position="363"/>
    </location>
</feature>
<dbReference type="InterPro" id="IPR002656">
    <property type="entry name" value="Acyl_transf_3_dom"/>
</dbReference>
<reference evidence="3" key="1">
    <citation type="submission" date="2021-05" db="EMBL/GenBank/DDBJ databases">
        <title>Complete genome sequence of the cellulolytic planctomycete Telmatocola sphagniphila SP2T and characterization of the first cellulase from planctomycetes.</title>
        <authorList>
            <person name="Rakitin A.L."/>
            <person name="Beletsky A.V."/>
            <person name="Naumoff D.G."/>
            <person name="Kulichevskaya I.S."/>
            <person name="Mardanov A.V."/>
            <person name="Ravin N.V."/>
            <person name="Dedysh S.N."/>
        </authorList>
    </citation>
    <scope>NUCLEOTIDE SEQUENCE</scope>
    <source>
        <strain evidence="3">SP2T</strain>
    </source>
</reference>
<accession>A0A8E6B201</accession>
<dbReference type="RefSeq" id="WP_213493791.1">
    <property type="nucleotide sequence ID" value="NZ_CP074694.1"/>
</dbReference>
<dbReference type="PANTHER" id="PTHR23028:SF53">
    <property type="entry name" value="ACYL_TRANSF_3 DOMAIN-CONTAINING PROTEIN"/>
    <property type="match status" value="1"/>
</dbReference>
<dbReference type="GO" id="GO:0000271">
    <property type="term" value="P:polysaccharide biosynthetic process"/>
    <property type="evidence" value="ECO:0007669"/>
    <property type="project" value="TreeGrafter"/>
</dbReference>
<feature type="transmembrane region" description="Helical" evidence="1">
    <location>
        <begin position="105"/>
        <end position="128"/>
    </location>
</feature>
<keyword evidence="4" id="KW-1185">Reference proteome</keyword>
<evidence type="ECO:0000256" key="1">
    <source>
        <dbReference type="SAM" id="Phobius"/>
    </source>
</evidence>
<feature type="transmembrane region" description="Helical" evidence="1">
    <location>
        <begin position="219"/>
        <end position="237"/>
    </location>
</feature>
<keyword evidence="1" id="KW-0472">Membrane</keyword>
<name>A0A8E6B201_9BACT</name>
<protein>
    <submittedName>
        <fullName evidence="3">Acyltransferase</fullName>
    </submittedName>
</protein>
<feature type="transmembrane region" description="Helical" evidence="1">
    <location>
        <begin position="189"/>
        <end position="207"/>
    </location>
</feature>
<dbReference type="KEGG" id="tsph:KIH39_13620"/>
<feature type="transmembrane region" description="Helical" evidence="1">
    <location>
        <begin position="287"/>
        <end position="305"/>
    </location>
</feature>
<dbReference type="GO" id="GO:0016747">
    <property type="term" value="F:acyltransferase activity, transferring groups other than amino-acyl groups"/>
    <property type="evidence" value="ECO:0007669"/>
    <property type="project" value="InterPro"/>
</dbReference>
<feature type="transmembrane region" description="Helical" evidence="1">
    <location>
        <begin position="74"/>
        <end position="93"/>
    </location>
</feature>
<feature type="transmembrane region" description="Helical" evidence="1">
    <location>
        <begin position="161"/>
        <end position="182"/>
    </location>
</feature>
<evidence type="ECO:0000259" key="2">
    <source>
        <dbReference type="Pfam" id="PF01757"/>
    </source>
</evidence>
<dbReference type="Pfam" id="PF01757">
    <property type="entry name" value="Acyl_transf_3"/>
    <property type="match status" value="1"/>
</dbReference>
<feature type="transmembrane region" description="Helical" evidence="1">
    <location>
        <begin position="317"/>
        <end position="335"/>
    </location>
</feature>
<dbReference type="Proteomes" id="UP000676194">
    <property type="component" value="Chromosome"/>
</dbReference>